<gene>
    <name evidence="2" type="ORF">WUBG_01461</name>
</gene>
<name>J9EYF4_WUCBA</name>
<dbReference type="Pfam" id="PF21251">
    <property type="entry name" value="Ribosomal_uS5m_N"/>
    <property type="match status" value="1"/>
</dbReference>
<dbReference type="EMBL" id="ADBV01000334">
    <property type="protein sequence ID" value="EJW87626.1"/>
    <property type="molecule type" value="Genomic_DNA"/>
</dbReference>
<evidence type="ECO:0000259" key="1">
    <source>
        <dbReference type="Pfam" id="PF21251"/>
    </source>
</evidence>
<dbReference type="Proteomes" id="UP000004810">
    <property type="component" value="Unassembled WGS sequence"/>
</dbReference>
<dbReference type="InterPro" id="IPR048584">
    <property type="entry name" value="Ribosomal_uS5m_N"/>
</dbReference>
<feature type="domain" description="Small ribosomal subunit protein uS5m N-terminal" evidence="1">
    <location>
        <begin position="17"/>
        <end position="47"/>
    </location>
</feature>
<evidence type="ECO:0000313" key="3">
    <source>
        <dbReference type="Proteomes" id="UP000004810"/>
    </source>
</evidence>
<reference evidence="3" key="1">
    <citation type="submission" date="2012-08" db="EMBL/GenBank/DDBJ databases">
        <title>The Genome Sequence of Wuchereria bancrofti.</title>
        <authorList>
            <person name="Nutman T.B."/>
            <person name="Fink D.L."/>
            <person name="Russ C."/>
            <person name="Young S."/>
            <person name="Zeng Q."/>
            <person name="Koehrsen M."/>
            <person name="Alvarado L."/>
            <person name="Berlin A."/>
            <person name="Chapman S.B."/>
            <person name="Chen Z."/>
            <person name="Freedman E."/>
            <person name="Gellesch M."/>
            <person name="Goldberg J."/>
            <person name="Griggs A."/>
            <person name="Gujja S."/>
            <person name="Heilman E.R."/>
            <person name="Heiman D."/>
            <person name="Hepburn T."/>
            <person name="Howarth C."/>
            <person name="Jen D."/>
            <person name="Larson L."/>
            <person name="Lewis B."/>
            <person name="Mehta T."/>
            <person name="Park D."/>
            <person name="Pearson M."/>
            <person name="Roberts A."/>
            <person name="Saif S."/>
            <person name="Shea T."/>
            <person name="Shenoy N."/>
            <person name="Sisk P."/>
            <person name="Stolte C."/>
            <person name="Sykes S."/>
            <person name="Walk T."/>
            <person name="White J."/>
            <person name="Yandava C."/>
            <person name="Haas B."/>
            <person name="Henn M.R."/>
            <person name="Nusbaum C."/>
            <person name="Birren B."/>
        </authorList>
    </citation>
    <scope>NUCLEOTIDE SEQUENCE [LARGE SCALE GENOMIC DNA]</scope>
    <source>
        <strain evidence="3">NA</strain>
    </source>
</reference>
<dbReference type="AlphaFoldDB" id="J9EYF4"/>
<comment type="caution">
    <text evidence="2">The sequence shown here is derived from an EMBL/GenBank/DDBJ whole genome shotgun (WGS) entry which is preliminary data.</text>
</comment>
<proteinExistence type="predicted"/>
<accession>J9EYF4</accession>
<organism evidence="2 3">
    <name type="scientific">Wuchereria bancrofti</name>
    <dbReference type="NCBI Taxonomy" id="6293"/>
    <lineage>
        <taxon>Eukaryota</taxon>
        <taxon>Metazoa</taxon>
        <taxon>Ecdysozoa</taxon>
        <taxon>Nematoda</taxon>
        <taxon>Chromadorea</taxon>
        <taxon>Rhabditida</taxon>
        <taxon>Spirurina</taxon>
        <taxon>Spiruromorpha</taxon>
        <taxon>Filarioidea</taxon>
        <taxon>Onchocercidae</taxon>
        <taxon>Wuchereria</taxon>
    </lineage>
</organism>
<evidence type="ECO:0000313" key="2">
    <source>
        <dbReference type="EMBL" id="EJW87626.1"/>
    </source>
</evidence>
<protein>
    <recommendedName>
        <fullName evidence="1">Small ribosomal subunit protein uS5m N-terminal domain-containing protein</fullName>
    </recommendedName>
</protein>
<sequence length="49" mass="5564">MASLIPFSQIRQNTVNFFMRKPARELWKTVTSLSPAGVKKGRAKTRQSV</sequence>